<evidence type="ECO:0000313" key="6">
    <source>
        <dbReference type="Proteomes" id="UP000535838"/>
    </source>
</evidence>
<keyword evidence="2" id="KW-1133">Transmembrane helix</keyword>
<dbReference type="EMBL" id="JACJVQ010000011">
    <property type="protein sequence ID" value="MBB6635221.1"/>
    <property type="molecule type" value="Genomic_DNA"/>
</dbReference>
<dbReference type="InterPro" id="IPR007627">
    <property type="entry name" value="RNA_pol_sigma70_r2"/>
</dbReference>
<feature type="compositionally biased region" description="Polar residues" evidence="1">
    <location>
        <begin position="412"/>
        <end position="423"/>
    </location>
</feature>
<keyword evidence="2" id="KW-0812">Transmembrane</keyword>
<feature type="region of interest" description="Disordered" evidence="1">
    <location>
        <begin position="405"/>
        <end position="425"/>
    </location>
</feature>
<evidence type="ECO:0000313" key="5">
    <source>
        <dbReference type="EMBL" id="MBB6635221.1"/>
    </source>
</evidence>
<dbReference type="AlphaFoldDB" id="A0A841T2B0"/>
<accession>A0A841T2B0</accession>
<evidence type="ECO:0000256" key="1">
    <source>
        <dbReference type="SAM" id="MobiDB-lite"/>
    </source>
</evidence>
<dbReference type="RefSeq" id="WP_185120457.1">
    <property type="nucleotide sequence ID" value="NZ_JACJVQ010000011.1"/>
</dbReference>
<keyword evidence="2" id="KW-0472">Membrane</keyword>
<name>A0A841T2B0_9BACL</name>
<dbReference type="Gene3D" id="2.60.40.1630">
    <property type="entry name" value="bacillus anthracis domain"/>
    <property type="match status" value="1"/>
</dbReference>
<evidence type="ECO:0000259" key="4">
    <source>
        <dbReference type="Pfam" id="PF18705"/>
    </source>
</evidence>
<dbReference type="GO" id="GO:0006352">
    <property type="term" value="P:DNA-templated transcription initiation"/>
    <property type="evidence" value="ECO:0007669"/>
    <property type="project" value="InterPro"/>
</dbReference>
<dbReference type="Gene3D" id="2.60.40.1640">
    <property type="entry name" value="Conserved domain protein"/>
    <property type="match status" value="1"/>
</dbReference>
<evidence type="ECO:0000259" key="3">
    <source>
        <dbReference type="Pfam" id="PF04542"/>
    </source>
</evidence>
<feature type="transmembrane region" description="Helical" evidence="2">
    <location>
        <begin position="147"/>
        <end position="167"/>
    </location>
</feature>
<sequence>MERIEEVKQAQKGNLEAFIRLMRSFEGELYETSKAFFRSEEDNADAMQETIVHAYGSLAALKEPADFKTWLFQIHIDECKKMLQSRKSYITQTDAIPSQTDDAGFGAMEPREPSPIPPFLRERLERFYPSIPELALERKLYAHRRRWRLGLSLALLAAILVTVGLTADIPGLRITEQSDSEKQTVEDQGIKLTLDKVIYDGTRLAIRFKHEKGIEIQPRLGMLDVDGILKDMQPNGISQSLNKSEKTTILTFERFGGLNNSFDLTIQVNDIIDTRASESKKVLGSWNFHATVKDWKSNIRKITYSPPLKASSNDGLEISVAEISVSPLTTNLTYEISYPEEDEEAKLRLDRLRFILKDDSGVELEPLTSGGYTDGSEGKRNYFITYATLHEKAGELNLIVEETEVAEKTDSNDGPNRESSGITATDFPLNGSKLPLTVDQGDSGSITFRKIELATDSTILEFEVKGDYPYERMEAWGIGGEDGQFINPLMTGNLVRLGNESYSYRLKLPRWPDSSKLYIRVLNFGSFLPQPIPGLHVVIPIK</sequence>
<dbReference type="GO" id="GO:0003700">
    <property type="term" value="F:DNA-binding transcription factor activity"/>
    <property type="evidence" value="ECO:0007669"/>
    <property type="project" value="InterPro"/>
</dbReference>
<reference evidence="5 6" key="1">
    <citation type="submission" date="2020-08" db="EMBL/GenBank/DDBJ databases">
        <title>Cohnella phylogeny.</title>
        <authorList>
            <person name="Dunlap C."/>
        </authorList>
    </citation>
    <scope>NUCLEOTIDE SEQUENCE [LARGE SCALE GENOMIC DNA]</scope>
    <source>
        <strain evidence="5 6">DSM 25241</strain>
    </source>
</reference>
<dbReference type="Pfam" id="PF04542">
    <property type="entry name" value="Sigma70_r2"/>
    <property type="match status" value="1"/>
</dbReference>
<keyword evidence="6" id="KW-1185">Reference proteome</keyword>
<dbReference type="InterPro" id="IPR013325">
    <property type="entry name" value="RNA_pol_sigma_r2"/>
</dbReference>
<dbReference type="Gene3D" id="1.10.1740.10">
    <property type="match status" value="1"/>
</dbReference>
<evidence type="ECO:0000256" key="2">
    <source>
        <dbReference type="SAM" id="Phobius"/>
    </source>
</evidence>
<feature type="domain" description="DUF5643" evidence="4">
    <location>
        <begin position="310"/>
        <end position="404"/>
    </location>
</feature>
<dbReference type="Proteomes" id="UP000535838">
    <property type="component" value="Unassembled WGS sequence"/>
</dbReference>
<feature type="domain" description="RNA polymerase sigma-70 region 2" evidence="3">
    <location>
        <begin position="22"/>
        <end position="87"/>
    </location>
</feature>
<proteinExistence type="predicted"/>
<dbReference type="SUPFAM" id="SSF88946">
    <property type="entry name" value="Sigma2 domain of RNA polymerase sigma factors"/>
    <property type="match status" value="1"/>
</dbReference>
<dbReference type="InterPro" id="IPR040680">
    <property type="entry name" value="DUF5643"/>
</dbReference>
<organism evidence="5 6">
    <name type="scientific">Cohnella thailandensis</name>
    <dbReference type="NCBI Taxonomy" id="557557"/>
    <lineage>
        <taxon>Bacteria</taxon>
        <taxon>Bacillati</taxon>
        <taxon>Bacillota</taxon>
        <taxon>Bacilli</taxon>
        <taxon>Bacillales</taxon>
        <taxon>Paenibacillaceae</taxon>
        <taxon>Cohnella</taxon>
    </lineage>
</organism>
<dbReference type="Pfam" id="PF18705">
    <property type="entry name" value="DUF5643"/>
    <property type="match status" value="1"/>
</dbReference>
<protein>
    <submittedName>
        <fullName evidence="5">Uncharacterized protein</fullName>
    </submittedName>
</protein>
<comment type="caution">
    <text evidence="5">The sequence shown here is derived from an EMBL/GenBank/DDBJ whole genome shotgun (WGS) entry which is preliminary data.</text>
</comment>
<gene>
    <name evidence="5" type="ORF">H7B67_13955</name>
</gene>